<proteinExistence type="predicted"/>
<comment type="caution">
    <text evidence="1">The sequence shown here is derived from an EMBL/GenBank/DDBJ whole genome shotgun (WGS) entry which is preliminary data.</text>
</comment>
<evidence type="ECO:0008006" key="3">
    <source>
        <dbReference type="Google" id="ProtNLM"/>
    </source>
</evidence>
<accession>A0ABR3CY67</accession>
<gene>
    <name evidence="1" type="ORF">QR685DRAFT_138971</name>
</gene>
<evidence type="ECO:0000313" key="1">
    <source>
        <dbReference type="EMBL" id="KAL0465382.1"/>
    </source>
</evidence>
<evidence type="ECO:0000313" key="2">
    <source>
        <dbReference type="Proteomes" id="UP001451303"/>
    </source>
</evidence>
<organism evidence="1 2">
    <name type="scientific">Neurospora intermedia</name>
    <dbReference type="NCBI Taxonomy" id="5142"/>
    <lineage>
        <taxon>Eukaryota</taxon>
        <taxon>Fungi</taxon>
        <taxon>Dikarya</taxon>
        <taxon>Ascomycota</taxon>
        <taxon>Pezizomycotina</taxon>
        <taxon>Sordariomycetes</taxon>
        <taxon>Sordariomycetidae</taxon>
        <taxon>Sordariales</taxon>
        <taxon>Sordariaceae</taxon>
        <taxon>Neurospora</taxon>
    </lineage>
</organism>
<dbReference type="EMBL" id="JAVLET010000017">
    <property type="protein sequence ID" value="KAL0465382.1"/>
    <property type="molecule type" value="Genomic_DNA"/>
</dbReference>
<name>A0ABR3CY67_NEUIN</name>
<protein>
    <recommendedName>
        <fullName evidence="3">Secreted protein</fullName>
    </recommendedName>
</protein>
<dbReference type="Proteomes" id="UP001451303">
    <property type="component" value="Unassembled WGS sequence"/>
</dbReference>
<reference evidence="1 2" key="1">
    <citation type="submission" date="2023-09" db="EMBL/GenBank/DDBJ databases">
        <title>Multi-omics analysis of a traditional fermented food reveals byproduct-associated fungal strains for waste-to-food upcycling.</title>
        <authorList>
            <consortium name="Lawrence Berkeley National Laboratory"/>
            <person name="Rekdal V.M."/>
            <person name="Villalobos-Escobedo J.M."/>
            <person name="Rodriguez-Valeron N."/>
            <person name="Garcia M.O."/>
            <person name="Vasquez D.P."/>
            <person name="Damayanti I."/>
            <person name="Sorensen P.M."/>
            <person name="Baidoo E.E."/>
            <person name="De Carvalho A.C."/>
            <person name="Riley R."/>
            <person name="Lipzen A."/>
            <person name="He G."/>
            <person name="Yan M."/>
            <person name="Haridas S."/>
            <person name="Daum C."/>
            <person name="Yoshinaga Y."/>
            <person name="Ng V."/>
            <person name="Grigoriev I.V."/>
            <person name="Munk R."/>
            <person name="Nuraida L."/>
            <person name="Wijaya C.H."/>
            <person name="Morales P.-C."/>
            <person name="Keasling J.D."/>
        </authorList>
    </citation>
    <scope>NUCLEOTIDE SEQUENCE [LARGE SCALE GENOMIC DNA]</scope>
    <source>
        <strain evidence="1 2">FGSC 2613</strain>
    </source>
</reference>
<keyword evidence="2" id="KW-1185">Reference proteome</keyword>
<sequence>MVARFFLFSADLAFFSFSLSALSVMRWALSGVYRAKSRPREDNSRQLVTSTKYDGPAFQKRALRRSGYEKGRGCTLEYLAWTSLVPQCTFLSSLPISDHRPGTIEQETTCTAIPLGLRRTFCSPSPLSVATFGCYLHHLSPPAYPLGSVHGTPVLLANDRGQRPPPWLMLSVAVPNASSIPEK</sequence>